<feature type="domain" description="Transposase IS4-like" evidence="1">
    <location>
        <begin position="3"/>
        <end position="176"/>
    </location>
</feature>
<dbReference type="GO" id="GO:0004803">
    <property type="term" value="F:transposase activity"/>
    <property type="evidence" value="ECO:0007669"/>
    <property type="project" value="InterPro"/>
</dbReference>
<sequence length="229" mass="27168">PIHSKIFTEQAFVSEDFALKDLINECPLSPENILVFDRGLQARSAFESFNNQNFIFVTRLNNYTRFDIVEEFKIVQNETERLYIERDLKVILFDKRNKKTTSFLRLIIAREKESNEIFYFLSNSNDLTSKEIVDIYKKRWEIEVFFKFIKQNLNFSHLISRNLNGIKVVMYMTLIMEILLTVYKKLNNLKGYKIPKLKFANELEVLIIKDIVEKCGGNPNQVEDIFKPK</sequence>
<dbReference type="InterPro" id="IPR012337">
    <property type="entry name" value="RNaseH-like_sf"/>
</dbReference>
<accession>A0A246G7K4</accession>
<name>A0A246G7K4_9FLAO</name>
<dbReference type="Gene3D" id="3.90.350.10">
    <property type="entry name" value="Transposase Inhibitor Protein From Tn5, Chain A, domain 1"/>
    <property type="match status" value="1"/>
</dbReference>
<dbReference type="InterPro" id="IPR002559">
    <property type="entry name" value="Transposase_11"/>
</dbReference>
<protein>
    <submittedName>
        <fullName evidence="2">Transposase</fullName>
    </submittedName>
</protein>
<dbReference type="SUPFAM" id="SSF53098">
    <property type="entry name" value="Ribonuclease H-like"/>
    <property type="match status" value="1"/>
</dbReference>
<comment type="caution">
    <text evidence="2">The sequence shown here is derived from an EMBL/GenBank/DDBJ whole genome shotgun (WGS) entry which is preliminary data.</text>
</comment>
<proteinExistence type="predicted"/>
<dbReference type="Pfam" id="PF01609">
    <property type="entry name" value="DDE_Tnp_1"/>
    <property type="match status" value="1"/>
</dbReference>
<organism evidence="2 3">
    <name type="scientific">Flavobacterium columnare</name>
    <dbReference type="NCBI Taxonomy" id="996"/>
    <lineage>
        <taxon>Bacteria</taxon>
        <taxon>Pseudomonadati</taxon>
        <taxon>Bacteroidota</taxon>
        <taxon>Flavobacteriia</taxon>
        <taxon>Flavobacteriales</taxon>
        <taxon>Flavobacteriaceae</taxon>
        <taxon>Flavobacterium</taxon>
    </lineage>
</organism>
<feature type="non-terminal residue" evidence="2">
    <location>
        <position position="1"/>
    </location>
</feature>
<dbReference type="GO" id="GO:0006313">
    <property type="term" value="P:DNA transposition"/>
    <property type="evidence" value="ECO:0007669"/>
    <property type="project" value="InterPro"/>
</dbReference>
<evidence type="ECO:0000259" key="1">
    <source>
        <dbReference type="Pfam" id="PF01609"/>
    </source>
</evidence>
<dbReference type="PANTHER" id="PTHR33258">
    <property type="entry name" value="TRANSPOSASE INSL FOR INSERTION SEQUENCE ELEMENT IS186A-RELATED"/>
    <property type="match status" value="1"/>
</dbReference>
<dbReference type="PANTHER" id="PTHR33258:SF1">
    <property type="entry name" value="TRANSPOSASE INSL FOR INSERTION SEQUENCE ELEMENT IS186A-RELATED"/>
    <property type="match status" value="1"/>
</dbReference>
<evidence type="ECO:0000313" key="3">
    <source>
        <dbReference type="Proteomes" id="UP000198034"/>
    </source>
</evidence>
<gene>
    <name evidence="2" type="ORF">BWK62_14215</name>
</gene>
<dbReference type="GO" id="GO:0003677">
    <property type="term" value="F:DNA binding"/>
    <property type="evidence" value="ECO:0007669"/>
    <property type="project" value="InterPro"/>
</dbReference>
<reference evidence="2 3" key="1">
    <citation type="journal article" date="2017" name="Infect. Genet. Evol.">
        <title>Comparative genome analysis of fish pathogen Flavobacterium columnare reveals extensive sequence diversity within the species.</title>
        <authorList>
            <person name="Kayansamruaj P."/>
            <person name="Dong H.T."/>
            <person name="Hirono I."/>
            <person name="Kondo H."/>
            <person name="Senapin S."/>
            <person name="Rodkhum C."/>
        </authorList>
    </citation>
    <scope>NUCLEOTIDE SEQUENCE [LARGE SCALE GENOMIC DNA]</scope>
    <source>
        <strain evidence="2 3">1214</strain>
    </source>
</reference>
<dbReference type="Proteomes" id="UP000198034">
    <property type="component" value="Unassembled WGS sequence"/>
</dbReference>
<dbReference type="EMBL" id="MTCY01000068">
    <property type="protein sequence ID" value="OWP74504.1"/>
    <property type="molecule type" value="Genomic_DNA"/>
</dbReference>
<dbReference type="AlphaFoldDB" id="A0A246G7K4"/>
<evidence type="ECO:0000313" key="2">
    <source>
        <dbReference type="EMBL" id="OWP74504.1"/>
    </source>
</evidence>